<dbReference type="InParanoid" id="A0A2H3D5X8"/>
<dbReference type="OMA" id="RWESATI"/>
<dbReference type="OrthoDB" id="2854133at2759"/>
<dbReference type="PANTHER" id="PTHR38926:SF72">
    <property type="entry name" value="IM:7136021-RELATED"/>
    <property type="match status" value="1"/>
</dbReference>
<dbReference type="Proteomes" id="UP000217790">
    <property type="component" value="Unassembled WGS sequence"/>
</dbReference>
<sequence>MDVDILDGTVPTESSPVDKLPFELLASIFIMLSHETRSHLDRNSAPWTVTKVCSKWRDICLNSPRAWSILNLTDDVRNIRNASALLQVFLDRSQSSNLHISVHFYSRGCEHIFQELWKSRSRWESATICASYCMVQVWRVQGVAAEMRTLRSLELDIADIGVLKILVNAPLLQHLILSPFLETSFPLGTLQSLHCRPPNAAAFFKVLQEAKCLTECSFDFNEDLKGSFTSSEVTHSSIRRLSTTHALSAFNTVTLSNLEDLSVVYGRGGKHGLAPLVGLVSRSHTPLKQLELKFSFKLEEFLPLLKASPSLTSLILHRVPLSEVHLILTALTLRDDGSAVVPHLTHLTIDFHGDRTEFLGRRLLRMIHSRIEKLEAFRLMLRNILVVEVLGTRMLASLTKETLQSEWKELCCNILRREGRLRS</sequence>
<gene>
    <name evidence="1" type="ORF">ARMGADRAFT_333091</name>
</gene>
<evidence type="ECO:0000313" key="2">
    <source>
        <dbReference type="Proteomes" id="UP000217790"/>
    </source>
</evidence>
<accession>A0A2H3D5X8</accession>
<dbReference type="STRING" id="47427.A0A2H3D5X8"/>
<evidence type="ECO:0000313" key="1">
    <source>
        <dbReference type="EMBL" id="PBK89174.1"/>
    </source>
</evidence>
<dbReference type="EMBL" id="KZ293669">
    <property type="protein sequence ID" value="PBK89174.1"/>
    <property type="molecule type" value="Genomic_DNA"/>
</dbReference>
<organism evidence="1 2">
    <name type="scientific">Armillaria gallica</name>
    <name type="common">Bulbous honey fungus</name>
    <name type="synonym">Armillaria bulbosa</name>
    <dbReference type="NCBI Taxonomy" id="47427"/>
    <lineage>
        <taxon>Eukaryota</taxon>
        <taxon>Fungi</taxon>
        <taxon>Dikarya</taxon>
        <taxon>Basidiomycota</taxon>
        <taxon>Agaricomycotina</taxon>
        <taxon>Agaricomycetes</taxon>
        <taxon>Agaricomycetidae</taxon>
        <taxon>Agaricales</taxon>
        <taxon>Marasmiineae</taxon>
        <taxon>Physalacriaceae</taxon>
        <taxon>Armillaria</taxon>
    </lineage>
</organism>
<name>A0A2H3D5X8_ARMGA</name>
<reference evidence="2" key="1">
    <citation type="journal article" date="2017" name="Nat. Ecol. Evol.">
        <title>Genome expansion and lineage-specific genetic innovations in the forest pathogenic fungi Armillaria.</title>
        <authorList>
            <person name="Sipos G."/>
            <person name="Prasanna A.N."/>
            <person name="Walter M.C."/>
            <person name="O'Connor E."/>
            <person name="Balint B."/>
            <person name="Krizsan K."/>
            <person name="Kiss B."/>
            <person name="Hess J."/>
            <person name="Varga T."/>
            <person name="Slot J."/>
            <person name="Riley R."/>
            <person name="Boka B."/>
            <person name="Rigling D."/>
            <person name="Barry K."/>
            <person name="Lee J."/>
            <person name="Mihaltcheva S."/>
            <person name="LaButti K."/>
            <person name="Lipzen A."/>
            <person name="Waldron R."/>
            <person name="Moloney N.M."/>
            <person name="Sperisen C."/>
            <person name="Kredics L."/>
            <person name="Vagvoelgyi C."/>
            <person name="Patrignani A."/>
            <person name="Fitzpatrick D."/>
            <person name="Nagy I."/>
            <person name="Doyle S."/>
            <person name="Anderson J.B."/>
            <person name="Grigoriev I.V."/>
            <person name="Gueldener U."/>
            <person name="Muensterkoetter M."/>
            <person name="Nagy L.G."/>
        </authorList>
    </citation>
    <scope>NUCLEOTIDE SEQUENCE [LARGE SCALE GENOMIC DNA]</scope>
    <source>
        <strain evidence="2">Ar21-2</strain>
    </source>
</reference>
<dbReference type="PANTHER" id="PTHR38926">
    <property type="entry name" value="F-BOX DOMAIN CONTAINING PROTEIN, EXPRESSED"/>
    <property type="match status" value="1"/>
</dbReference>
<dbReference type="SUPFAM" id="SSF52047">
    <property type="entry name" value="RNI-like"/>
    <property type="match status" value="1"/>
</dbReference>
<protein>
    <submittedName>
        <fullName evidence="1">Uncharacterized protein</fullName>
    </submittedName>
</protein>
<proteinExistence type="predicted"/>
<dbReference type="Gene3D" id="1.20.1280.50">
    <property type="match status" value="1"/>
</dbReference>
<keyword evidence="2" id="KW-1185">Reference proteome</keyword>
<dbReference type="AlphaFoldDB" id="A0A2H3D5X8"/>